<evidence type="ECO:0000313" key="13">
    <source>
        <dbReference type="EMBL" id="KAF2229024.1"/>
    </source>
</evidence>
<evidence type="ECO:0000256" key="6">
    <source>
        <dbReference type="ARBA" id="ARBA00023203"/>
    </source>
</evidence>
<comment type="subunit">
    <text evidence="8">Interacts with G-actin; ADP-actin form.</text>
</comment>
<dbReference type="AlphaFoldDB" id="A0A6A6GTB4"/>
<dbReference type="CDD" id="cd11285">
    <property type="entry name" value="ADF_Twf-N_like"/>
    <property type="match status" value="1"/>
</dbReference>
<dbReference type="SUPFAM" id="SSF55753">
    <property type="entry name" value="Actin depolymerizing proteins"/>
    <property type="match status" value="2"/>
</dbReference>
<evidence type="ECO:0000259" key="12">
    <source>
        <dbReference type="PROSITE" id="PS51263"/>
    </source>
</evidence>
<evidence type="ECO:0000256" key="9">
    <source>
        <dbReference type="ARBA" id="ARBA00056419"/>
    </source>
</evidence>
<dbReference type="GO" id="GO:0005938">
    <property type="term" value="C:cell cortex"/>
    <property type="evidence" value="ECO:0007669"/>
    <property type="project" value="UniProtKB-SubCell"/>
</dbReference>
<dbReference type="PANTHER" id="PTHR13759:SF1">
    <property type="entry name" value="TWINFILIN"/>
    <property type="match status" value="1"/>
</dbReference>
<dbReference type="GO" id="GO:0051016">
    <property type="term" value="P:barbed-end actin filament capping"/>
    <property type="evidence" value="ECO:0007669"/>
    <property type="project" value="TreeGrafter"/>
</dbReference>
<dbReference type="GO" id="GO:0005884">
    <property type="term" value="C:actin filament"/>
    <property type="evidence" value="ECO:0007669"/>
    <property type="project" value="TreeGrafter"/>
</dbReference>
<proteinExistence type="inferred from homology"/>
<dbReference type="Pfam" id="PF00241">
    <property type="entry name" value="Cofilin_ADF"/>
    <property type="match status" value="2"/>
</dbReference>
<evidence type="ECO:0000256" key="3">
    <source>
        <dbReference type="ARBA" id="ARBA00009557"/>
    </source>
</evidence>
<evidence type="ECO:0000256" key="1">
    <source>
        <dbReference type="ARBA" id="ARBA00004245"/>
    </source>
</evidence>
<evidence type="ECO:0000256" key="10">
    <source>
        <dbReference type="ARBA" id="ARBA00069496"/>
    </source>
</evidence>
<dbReference type="GO" id="GO:0003785">
    <property type="term" value="F:actin monomer binding"/>
    <property type="evidence" value="ECO:0007669"/>
    <property type="project" value="TreeGrafter"/>
</dbReference>
<evidence type="ECO:0000256" key="8">
    <source>
        <dbReference type="ARBA" id="ARBA00038532"/>
    </source>
</evidence>
<organism evidence="13 14">
    <name type="scientific">Viridothelium virens</name>
    <name type="common">Speckled blister lichen</name>
    <name type="synonym">Trypethelium virens</name>
    <dbReference type="NCBI Taxonomy" id="1048519"/>
    <lineage>
        <taxon>Eukaryota</taxon>
        <taxon>Fungi</taxon>
        <taxon>Dikarya</taxon>
        <taxon>Ascomycota</taxon>
        <taxon>Pezizomycotina</taxon>
        <taxon>Dothideomycetes</taxon>
        <taxon>Dothideomycetes incertae sedis</taxon>
        <taxon>Trypetheliales</taxon>
        <taxon>Trypetheliaceae</taxon>
        <taxon>Viridothelium</taxon>
    </lineage>
</organism>
<evidence type="ECO:0000313" key="14">
    <source>
        <dbReference type="Proteomes" id="UP000800092"/>
    </source>
</evidence>
<keyword evidence="14" id="KW-1185">Reference proteome</keyword>
<name>A0A6A6GTB4_VIRVR</name>
<keyword evidence="5" id="KW-0677">Repeat</keyword>
<dbReference type="CDD" id="cd11284">
    <property type="entry name" value="ADF_Twf-C_like"/>
    <property type="match status" value="1"/>
</dbReference>
<dbReference type="GO" id="GO:0051015">
    <property type="term" value="F:actin filament binding"/>
    <property type="evidence" value="ECO:0007669"/>
    <property type="project" value="TreeGrafter"/>
</dbReference>
<dbReference type="Proteomes" id="UP000800092">
    <property type="component" value="Unassembled WGS sequence"/>
</dbReference>
<evidence type="ECO:0000256" key="11">
    <source>
        <dbReference type="SAM" id="MobiDB-lite"/>
    </source>
</evidence>
<dbReference type="PROSITE" id="PS51263">
    <property type="entry name" value="ADF_H"/>
    <property type="match status" value="2"/>
</dbReference>
<evidence type="ECO:0000256" key="7">
    <source>
        <dbReference type="ARBA" id="ARBA00023212"/>
    </source>
</evidence>
<feature type="compositionally biased region" description="Basic and acidic residues" evidence="11">
    <location>
        <begin position="315"/>
        <end position="325"/>
    </location>
</feature>
<dbReference type="OrthoDB" id="10006997at2759"/>
<dbReference type="PANTHER" id="PTHR13759">
    <property type="entry name" value="TWINFILIN"/>
    <property type="match status" value="1"/>
</dbReference>
<protein>
    <recommendedName>
        <fullName evidence="10">Twinfilin</fullName>
    </recommendedName>
</protein>
<feature type="domain" description="ADF-H" evidence="12">
    <location>
        <begin position="182"/>
        <end position="320"/>
    </location>
</feature>
<dbReference type="InterPro" id="IPR029006">
    <property type="entry name" value="ADF-H/Gelsolin-like_dom_sf"/>
</dbReference>
<keyword evidence="7" id="KW-0206">Cytoskeleton</keyword>
<dbReference type="InterPro" id="IPR028458">
    <property type="entry name" value="Twinfilin"/>
</dbReference>
<evidence type="ECO:0000256" key="5">
    <source>
        <dbReference type="ARBA" id="ARBA00022737"/>
    </source>
</evidence>
<keyword evidence="6" id="KW-0009">Actin-binding</keyword>
<dbReference type="Gene3D" id="3.40.20.10">
    <property type="entry name" value="Severin"/>
    <property type="match status" value="2"/>
</dbReference>
<dbReference type="EMBL" id="ML991879">
    <property type="protein sequence ID" value="KAF2229024.1"/>
    <property type="molecule type" value="Genomic_DNA"/>
</dbReference>
<reference evidence="13" key="1">
    <citation type="journal article" date="2020" name="Stud. Mycol.">
        <title>101 Dothideomycetes genomes: a test case for predicting lifestyles and emergence of pathogens.</title>
        <authorList>
            <person name="Haridas S."/>
            <person name="Albert R."/>
            <person name="Binder M."/>
            <person name="Bloem J."/>
            <person name="Labutti K."/>
            <person name="Salamov A."/>
            <person name="Andreopoulos B."/>
            <person name="Baker S."/>
            <person name="Barry K."/>
            <person name="Bills G."/>
            <person name="Bluhm B."/>
            <person name="Cannon C."/>
            <person name="Castanera R."/>
            <person name="Culley D."/>
            <person name="Daum C."/>
            <person name="Ezra D."/>
            <person name="Gonzalez J."/>
            <person name="Henrissat B."/>
            <person name="Kuo A."/>
            <person name="Liang C."/>
            <person name="Lipzen A."/>
            <person name="Lutzoni F."/>
            <person name="Magnuson J."/>
            <person name="Mondo S."/>
            <person name="Nolan M."/>
            <person name="Ohm R."/>
            <person name="Pangilinan J."/>
            <person name="Park H.-J."/>
            <person name="Ramirez L."/>
            <person name="Alfaro M."/>
            <person name="Sun H."/>
            <person name="Tritt A."/>
            <person name="Yoshinaga Y."/>
            <person name="Zwiers L.-H."/>
            <person name="Turgeon B."/>
            <person name="Goodwin S."/>
            <person name="Spatafora J."/>
            <person name="Crous P."/>
            <person name="Grigoriev I."/>
        </authorList>
    </citation>
    <scope>NUCLEOTIDE SEQUENCE</scope>
    <source>
        <strain evidence="13">Tuck. ex Michener</strain>
    </source>
</reference>
<dbReference type="GO" id="GO:0030042">
    <property type="term" value="P:actin filament depolymerization"/>
    <property type="evidence" value="ECO:0007669"/>
    <property type="project" value="TreeGrafter"/>
</dbReference>
<comment type="function">
    <text evidence="9">Actin-binding protein involved in motile and morphological processes. Inhibits actin polymerization, likely by sequestering G-actin.</text>
</comment>
<gene>
    <name evidence="13" type="ORF">EV356DRAFT_25259</name>
</gene>
<dbReference type="FunFam" id="3.40.20.10:FF:000042">
    <property type="entry name" value="Actin depolymerizing protein"/>
    <property type="match status" value="1"/>
</dbReference>
<accession>A0A6A6GTB4</accession>
<feature type="domain" description="ADF-H" evidence="12">
    <location>
        <begin position="3"/>
        <end position="142"/>
    </location>
</feature>
<dbReference type="SMART" id="SM00102">
    <property type="entry name" value="ADF"/>
    <property type="match status" value="2"/>
</dbReference>
<keyword evidence="4" id="KW-0963">Cytoplasm</keyword>
<evidence type="ECO:0000256" key="4">
    <source>
        <dbReference type="ARBA" id="ARBA00022490"/>
    </source>
</evidence>
<comment type="similarity">
    <text evidence="3">Belongs to the actin-binding proteins ADF family. Twinfilin subfamily.</text>
</comment>
<dbReference type="InterPro" id="IPR002108">
    <property type="entry name" value="ADF-H"/>
</dbReference>
<evidence type="ECO:0000256" key="2">
    <source>
        <dbReference type="ARBA" id="ARBA00004544"/>
    </source>
</evidence>
<dbReference type="FunFam" id="3.40.20.10:FF:000007">
    <property type="entry name" value="Twinfilin-1 isoform 1"/>
    <property type="match status" value="1"/>
</dbReference>
<feature type="region of interest" description="Disordered" evidence="11">
    <location>
        <begin position="304"/>
        <end position="338"/>
    </location>
</feature>
<feature type="region of interest" description="Disordered" evidence="11">
    <location>
        <begin position="155"/>
        <end position="179"/>
    </location>
</feature>
<comment type="subcellular location">
    <subcellularLocation>
        <location evidence="2">Cytoplasm</location>
        <location evidence="2">Cell cortex</location>
    </subcellularLocation>
    <subcellularLocation>
        <location evidence="1">Cytoplasm</location>
        <location evidence="1">Cytoskeleton</location>
    </subcellularLocation>
</comment>
<sequence>MQSGISASQDLRDAFKTLQTTPSQRGLLAGITNESLVPVSTVPSTSPSFLDDLANLTSLLSPTSAAYILLRRDANPNSSSSSSSSFVAITFVPDAAPVRTKTLFASTRLTLLRDLGVEHFPETLFATTLEELTREGWLRHEAHLGLAAPLTEEERSLVGVKEEEEREGSGGTGVRRGHVSSGVSFPIKEEAVGALRGLGEGGGEGGLVQLKIDVASETIDLVSTSSATPHSLASAISSSEPRYSFYRYSETSSESGSDQPVVFIYTCPSESKIKERMLYASSRASIIAIAASEAGIEVSKKLEATNPDEITAQTLHDEFNPKSEQKSGFARPKRPGRR</sequence>